<comment type="caution">
    <text evidence="4">The sequence shown here is derived from an EMBL/GenBank/DDBJ whole genome shotgun (WGS) entry which is preliminary data.</text>
</comment>
<dbReference type="Gene3D" id="2.40.40.10">
    <property type="entry name" value="RlpA-like domain"/>
    <property type="match status" value="1"/>
</dbReference>
<reference evidence="4 5" key="1">
    <citation type="submission" date="2013-09" db="EMBL/GenBank/DDBJ databases">
        <title>Biodegradation of hydrocarbons in the deep terrestrial subsurface : characterization of a microbial consortium composed of two Desulfotomaculum species originating from a deep geological formation.</title>
        <authorList>
            <person name="Aullo T."/>
            <person name="Berlendis S."/>
            <person name="Lascourreges J.-F."/>
            <person name="Dessort D."/>
            <person name="Saint-Laurent S."/>
            <person name="Schraauwers B."/>
            <person name="Mas J."/>
            <person name="Magot M."/>
            <person name="Ranchou-Peyruse A."/>
        </authorList>
    </citation>
    <scope>NUCLEOTIDE SEQUENCE [LARGE SCALE GENOMIC DNA]</scope>
    <source>
        <strain evidence="4 5">Bs107</strain>
    </source>
</reference>
<keyword evidence="2" id="KW-1133">Transmembrane helix</keyword>
<evidence type="ECO:0000256" key="2">
    <source>
        <dbReference type="SAM" id="Phobius"/>
    </source>
</evidence>
<dbReference type="SUPFAM" id="SSF50685">
    <property type="entry name" value="Barwin-like endoglucanases"/>
    <property type="match status" value="1"/>
</dbReference>
<dbReference type="AlphaFoldDB" id="A0A2C6MH03"/>
<dbReference type="InterPro" id="IPR051933">
    <property type="entry name" value="Resuscitation_pf_RpfB"/>
</dbReference>
<keyword evidence="2" id="KW-0472">Membrane</keyword>
<dbReference type="Pfam" id="PF06725">
    <property type="entry name" value="3D"/>
    <property type="match status" value="1"/>
</dbReference>
<dbReference type="PANTHER" id="PTHR39160">
    <property type="entry name" value="CELL WALL-BINDING PROTEIN YOCH"/>
    <property type="match status" value="1"/>
</dbReference>
<organism evidence="4 5">
    <name type="scientific">Desulforamulus profundi</name>
    <dbReference type="NCBI Taxonomy" id="1383067"/>
    <lineage>
        <taxon>Bacteria</taxon>
        <taxon>Bacillati</taxon>
        <taxon>Bacillota</taxon>
        <taxon>Clostridia</taxon>
        <taxon>Eubacteriales</taxon>
        <taxon>Peptococcaceae</taxon>
        <taxon>Desulforamulus</taxon>
    </lineage>
</organism>
<dbReference type="Pfam" id="PF07501">
    <property type="entry name" value="G5"/>
    <property type="match status" value="1"/>
</dbReference>
<sequence>MCGGGTTIDTRICLLWRDKACRLLLGVFLSFAALLFCCLIWGKHLVVSVDGQEIPVIQFRGTVADALAKARVTLREADIVEPSLYSRVADAERIQVTRVTTEEITDQQFVPFGVEKKPDRKLAPGQQKVLRYGSYGLSRNYVQVTYQDGKEVKRETLRKVLIRKPQPMVVAYGPNYAVSRSSQRPVIGGAIRSNSIPEKGGKILTAVSTAYTHTGHRTATGIYPYEGVVSVDPRVIPLSTKLYVENYGYAVAADTGGGIKGNRIDVFFNTYQQAISWGRRTVKVHILE</sequence>
<dbReference type="CDD" id="cd22786">
    <property type="entry name" value="DPBB_YuiC-like"/>
    <property type="match status" value="1"/>
</dbReference>
<dbReference type="Pfam" id="PF03990">
    <property type="entry name" value="DUF348"/>
    <property type="match status" value="1"/>
</dbReference>
<keyword evidence="5" id="KW-1185">Reference proteome</keyword>
<evidence type="ECO:0000256" key="1">
    <source>
        <dbReference type="ARBA" id="ARBA00022729"/>
    </source>
</evidence>
<dbReference type="Gene3D" id="2.20.230.10">
    <property type="entry name" value="Resuscitation-promoting factor rpfb"/>
    <property type="match status" value="1"/>
</dbReference>
<evidence type="ECO:0000313" key="5">
    <source>
        <dbReference type="Proteomes" id="UP000222564"/>
    </source>
</evidence>
<feature type="domain" description="G5" evidence="3">
    <location>
        <begin position="96"/>
        <end position="176"/>
    </location>
</feature>
<proteinExistence type="predicted"/>
<dbReference type="InterPro" id="IPR036908">
    <property type="entry name" value="RlpA-like_sf"/>
</dbReference>
<dbReference type="GO" id="GO:0004553">
    <property type="term" value="F:hydrolase activity, hydrolyzing O-glycosyl compounds"/>
    <property type="evidence" value="ECO:0007669"/>
    <property type="project" value="InterPro"/>
</dbReference>
<dbReference type="GO" id="GO:0019867">
    <property type="term" value="C:outer membrane"/>
    <property type="evidence" value="ECO:0007669"/>
    <property type="project" value="InterPro"/>
</dbReference>
<dbReference type="PANTHER" id="PTHR39160:SF4">
    <property type="entry name" value="RESUSCITATION-PROMOTING FACTOR RPFB"/>
    <property type="match status" value="1"/>
</dbReference>
<name>A0A2C6MH03_9FIRM</name>
<dbReference type="EMBL" id="AWQQ01000046">
    <property type="protein sequence ID" value="PHJ38686.1"/>
    <property type="molecule type" value="Genomic_DNA"/>
</dbReference>
<evidence type="ECO:0000259" key="3">
    <source>
        <dbReference type="PROSITE" id="PS51109"/>
    </source>
</evidence>
<feature type="transmembrane region" description="Helical" evidence="2">
    <location>
        <begin position="21"/>
        <end position="42"/>
    </location>
</feature>
<gene>
    <name evidence="4" type="ORF">P378_08060</name>
</gene>
<dbReference type="PROSITE" id="PS51109">
    <property type="entry name" value="G5"/>
    <property type="match status" value="1"/>
</dbReference>
<dbReference type="InterPro" id="IPR010611">
    <property type="entry name" value="3D_dom"/>
</dbReference>
<dbReference type="InterPro" id="IPR011098">
    <property type="entry name" value="G5_dom"/>
</dbReference>
<dbReference type="Proteomes" id="UP000222564">
    <property type="component" value="Unassembled WGS sequence"/>
</dbReference>
<keyword evidence="2" id="KW-0812">Transmembrane</keyword>
<dbReference type="GO" id="GO:0009254">
    <property type="term" value="P:peptidoglycan turnover"/>
    <property type="evidence" value="ECO:0007669"/>
    <property type="project" value="InterPro"/>
</dbReference>
<evidence type="ECO:0000313" key="4">
    <source>
        <dbReference type="EMBL" id="PHJ38686.1"/>
    </source>
</evidence>
<protein>
    <recommendedName>
        <fullName evidence="3">G5 domain-containing protein</fullName>
    </recommendedName>
</protein>
<keyword evidence="1" id="KW-0732">Signal</keyword>
<accession>A0A2C6MH03</accession>
<dbReference type="InterPro" id="IPR007137">
    <property type="entry name" value="DUF348"/>
</dbReference>
<dbReference type="SMART" id="SM01208">
    <property type="entry name" value="G5"/>
    <property type="match status" value="1"/>
</dbReference>